<reference evidence="9 10" key="1">
    <citation type="submission" date="2018-12" db="EMBL/GenBank/DDBJ databases">
        <authorList>
            <consortium name="Pathogen Informatics"/>
        </authorList>
    </citation>
    <scope>NUCLEOTIDE SEQUENCE [LARGE SCALE GENOMIC DNA]</scope>
    <source>
        <strain evidence="9 10">NCTC11923</strain>
    </source>
</reference>
<dbReference type="EC" id="2.3.1.122" evidence="3"/>
<protein>
    <recommendedName>
        <fullName evidence="7">Acyl-CoA:diacylglycerol acyltransferase</fullName>
        <ecNumber evidence="3">2.3.1.122</ecNumber>
        <ecNumber evidence="4">2.3.1.20</ecNumber>
    </recommendedName>
</protein>
<evidence type="ECO:0000313" key="10">
    <source>
        <dbReference type="Proteomes" id="UP000276899"/>
    </source>
</evidence>
<comment type="catalytic activity">
    <reaction evidence="8">
        <text>an acyl-CoA + a 1,2-diacyl-sn-glycerol = a triacyl-sn-glycerol + CoA</text>
        <dbReference type="Rhea" id="RHEA:10868"/>
        <dbReference type="ChEBI" id="CHEBI:17815"/>
        <dbReference type="ChEBI" id="CHEBI:57287"/>
        <dbReference type="ChEBI" id="CHEBI:58342"/>
        <dbReference type="ChEBI" id="CHEBI:64615"/>
        <dbReference type="EC" id="2.3.1.20"/>
    </reaction>
</comment>
<dbReference type="Gene3D" id="3.40.50.1820">
    <property type="entry name" value="alpha/beta hydrolase"/>
    <property type="match status" value="1"/>
</dbReference>
<keyword evidence="9" id="KW-0624">Polysaccharide degradation</keyword>
<dbReference type="RefSeq" id="WP_026426222.1">
    <property type="nucleotide sequence ID" value="NZ_CBCRWE010000086.1"/>
</dbReference>
<keyword evidence="9" id="KW-0378">Hydrolase</keyword>
<evidence type="ECO:0000256" key="7">
    <source>
        <dbReference type="ARBA" id="ARBA00032572"/>
    </source>
</evidence>
<evidence type="ECO:0000313" key="9">
    <source>
        <dbReference type="EMBL" id="VEG73880.1"/>
    </source>
</evidence>
<keyword evidence="9" id="KW-0858">Xylan degradation</keyword>
<evidence type="ECO:0000256" key="8">
    <source>
        <dbReference type="ARBA" id="ARBA00048109"/>
    </source>
</evidence>
<keyword evidence="5" id="KW-0808">Transferase</keyword>
<dbReference type="PANTHER" id="PTHR48098">
    <property type="entry name" value="ENTEROCHELIN ESTERASE-RELATED"/>
    <property type="match status" value="1"/>
</dbReference>
<dbReference type="STRING" id="1278298.GCA_000428685_00017"/>
<dbReference type="Proteomes" id="UP000276899">
    <property type="component" value="Chromosome"/>
</dbReference>
<dbReference type="GO" id="GO:0016798">
    <property type="term" value="F:hydrolase activity, acting on glycosyl bonds"/>
    <property type="evidence" value="ECO:0007669"/>
    <property type="project" value="UniProtKB-KW"/>
</dbReference>
<evidence type="ECO:0000256" key="5">
    <source>
        <dbReference type="ARBA" id="ARBA00022679"/>
    </source>
</evidence>
<accession>A0A448KAC6</accession>
<proteinExistence type="inferred from homology"/>
<dbReference type="GO" id="GO:0045493">
    <property type="term" value="P:xylan catabolic process"/>
    <property type="evidence" value="ECO:0007669"/>
    <property type="project" value="UniProtKB-KW"/>
</dbReference>
<evidence type="ECO:0000256" key="2">
    <source>
        <dbReference type="ARBA" id="ARBA00005874"/>
    </source>
</evidence>
<dbReference type="GO" id="GO:0050348">
    <property type="term" value="F:trehalose O-mycolyltransferase activity"/>
    <property type="evidence" value="ECO:0007669"/>
    <property type="project" value="UniProtKB-EC"/>
</dbReference>
<comment type="catalytic activity">
    <reaction evidence="1">
        <text>2 alpha,alpha'-trehalose 6-mycolate = alpha,alpha'-trehalose 6,6'-bismycolate + alpha,alpha-trehalose</text>
        <dbReference type="Rhea" id="RHEA:23472"/>
        <dbReference type="ChEBI" id="CHEBI:16551"/>
        <dbReference type="ChEBI" id="CHEBI:18195"/>
        <dbReference type="ChEBI" id="CHEBI:18234"/>
        <dbReference type="EC" id="2.3.1.122"/>
    </reaction>
</comment>
<organism evidence="9 10">
    <name type="scientific">Actinomyces slackii</name>
    <dbReference type="NCBI Taxonomy" id="52774"/>
    <lineage>
        <taxon>Bacteria</taxon>
        <taxon>Bacillati</taxon>
        <taxon>Actinomycetota</taxon>
        <taxon>Actinomycetes</taxon>
        <taxon>Actinomycetales</taxon>
        <taxon>Actinomycetaceae</taxon>
        <taxon>Actinomyces</taxon>
    </lineage>
</organism>
<evidence type="ECO:0000256" key="4">
    <source>
        <dbReference type="ARBA" id="ARBA00013244"/>
    </source>
</evidence>
<keyword evidence="9" id="KW-0326">Glycosidase</keyword>
<dbReference type="PROSITE" id="PS51318">
    <property type="entry name" value="TAT"/>
    <property type="match status" value="1"/>
</dbReference>
<gene>
    <name evidence="9" type="primary">xynY</name>
    <name evidence="9" type="ORF">NCTC11923_00494</name>
</gene>
<keyword evidence="9" id="KW-0119">Carbohydrate metabolism</keyword>
<dbReference type="PANTHER" id="PTHR48098:SF1">
    <property type="entry name" value="DIACYLGLYCEROL ACYLTRANSFERASE_MYCOLYLTRANSFERASE AG85A"/>
    <property type="match status" value="1"/>
</dbReference>
<dbReference type="InterPro" id="IPR029058">
    <property type="entry name" value="AB_hydrolase_fold"/>
</dbReference>
<dbReference type="KEGG" id="asla:NCTC11923_00494"/>
<evidence type="ECO:0000256" key="3">
    <source>
        <dbReference type="ARBA" id="ARBA00012820"/>
    </source>
</evidence>
<sequence>MPQSTKHSQPTRIRIDRRSMLKGSAVLATASVAGVGGSLVGAAPAHAAGMEAIDDRTHGRMRYVLASTPSIDWNPSVNVLLPDGYDPARRYPVLYLLHGGGQNFQKFKEDDIEGLTAGRDLIVVMPDGGIAGWYSNPVTSNAGMRNWESFHMDELIPWIDANLSTIPEAGGRAVSGFSMGGFGALKYTAKYYGHFASVSSHSGPANLRGDWGHVVTDWANTTSMAELLGGTVYGVPWDEARVSADNPMERIESYRGKRIFLVAGTAPLDQEAVVLATQREFGGALEAAGIPHERYEEPDGHFVRRERLQQDIDGVIDYLIKAG</sequence>
<evidence type="ECO:0000256" key="1">
    <source>
        <dbReference type="ARBA" id="ARBA00000697"/>
    </source>
</evidence>
<dbReference type="EC" id="2.3.1.20" evidence="4"/>
<name>A0A448KAC6_9ACTO</name>
<dbReference type="AlphaFoldDB" id="A0A448KAC6"/>
<dbReference type="InterPro" id="IPR006311">
    <property type="entry name" value="TAT_signal"/>
</dbReference>
<keyword evidence="6" id="KW-0012">Acyltransferase</keyword>
<comment type="similarity">
    <text evidence="2">Belongs to the mycobacterial A85 antigen family.</text>
</comment>
<dbReference type="EMBL" id="LR134363">
    <property type="protein sequence ID" value="VEG73880.1"/>
    <property type="molecule type" value="Genomic_DNA"/>
</dbReference>
<keyword evidence="10" id="KW-1185">Reference proteome</keyword>
<dbReference type="Pfam" id="PF00756">
    <property type="entry name" value="Esterase"/>
    <property type="match status" value="1"/>
</dbReference>
<dbReference type="GO" id="GO:0004144">
    <property type="term" value="F:diacylglycerol O-acyltransferase activity"/>
    <property type="evidence" value="ECO:0007669"/>
    <property type="project" value="UniProtKB-EC"/>
</dbReference>
<dbReference type="SUPFAM" id="SSF53474">
    <property type="entry name" value="alpha/beta-Hydrolases"/>
    <property type="match status" value="1"/>
</dbReference>
<dbReference type="InterPro" id="IPR050583">
    <property type="entry name" value="Mycobacterial_A85_antigen"/>
</dbReference>
<dbReference type="InterPro" id="IPR000801">
    <property type="entry name" value="Esterase-like"/>
</dbReference>
<evidence type="ECO:0000256" key="6">
    <source>
        <dbReference type="ARBA" id="ARBA00023315"/>
    </source>
</evidence>